<evidence type="ECO:0000313" key="3">
    <source>
        <dbReference type="Proteomes" id="UP001141259"/>
    </source>
</evidence>
<dbReference type="EMBL" id="JANYMP010000027">
    <property type="protein sequence ID" value="MCS7482873.1"/>
    <property type="molecule type" value="Genomic_DNA"/>
</dbReference>
<dbReference type="InterPro" id="IPR002213">
    <property type="entry name" value="UDP_glucos_trans"/>
</dbReference>
<dbReference type="InterPro" id="IPR050426">
    <property type="entry name" value="Glycosyltransferase_28"/>
</dbReference>
<reference evidence="2" key="1">
    <citation type="submission" date="2022-08" db="EMBL/GenBank/DDBJ databases">
        <authorList>
            <person name="Tistechok S."/>
            <person name="Samborskyy M."/>
            <person name="Roman I."/>
        </authorList>
    </citation>
    <scope>NUCLEOTIDE SEQUENCE</scope>
    <source>
        <strain evidence="2">DSM 103496</strain>
    </source>
</reference>
<dbReference type="PANTHER" id="PTHR48050">
    <property type="entry name" value="STEROL 3-BETA-GLUCOSYLTRANSFERASE"/>
    <property type="match status" value="1"/>
</dbReference>
<dbReference type="AlphaFoldDB" id="A0A9X2VWA2"/>
<keyword evidence="3" id="KW-1185">Reference proteome</keyword>
<dbReference type="GO" id="GO:0017000">
    <property type="term" value="P:antibiotic biosynthetic process"/>
    <property type="evidence" value="ECO:0007669"/>
    <property type="project" value="UniProtKB-ARBA"/>
</dbReference>
<proteinExistence type="predicted"/>
<dbReference type="InterPro" id="IPR010610">
    <property type="entry name" value="EryCIII-like_C"/>
</dbReference>
<dbReference type="SUPFAM" id="SSF53756">
    <property type="entry name" value="UDP-Glycosyltransferase/glycogen phosphorylase"/>
    <property type="match status" value="1"/>
</dbReference>
<dbReference type="Gene3D" id="3.40.50.2000">
    <property type="entry name" value="Glycogen Phosphorylase B"/>
    <property type="match status" value="2"/>
</dbReference>
<organism evidence="2 3">
    <name type="scientific">Umezawaea endophytica</name>
    <dbReference type="NCBI Taxonomy" id="1654476"/>
    <lineage>
        <taxon>Bacteria</taxon>
        <taxon>Bacillati</taxon>
        <taxon>Actinomycetota</taxon>
        <taxon>Actinomycetes</taxon>
        <taxon>Pseudonocardiales</taxon>
        <taxon>Pseudonocardiaceae</taxon>
        <taxon>Umezawaea</taxon>
    </lineage>
</organism>
<feature type="domain" description="Erythromycin biosynthesis protein CIII-like C-terminal" evidence="1">
    <location>
        <begin position="285"/>
        <end position="421"/>
    </location>
</feature>
<dbReference type="RefSeq" id="WP_259628338.1">
    <property type="nucleotide sequence ID" value="NZ_JANYMP010000027.1"/>
</dbReference>
<gene>
    <name evidence="2" type="ORF">NZH93_39010</name>
</gene>
<protein>
    <recommendedName>
        <fullName evidence="1">Erythromycin biosynthesis protein CIII-like C-terminal domain-containing protein</fullName>
    </recommendedName>
</protein>
<name>A0A9X2VWA2_9PSEU</name>
<dbReference type="Proteomes" id="UP001141259">
    <property type="component" value="Unassembled WGS sequence"/>
</dbReference>
<dbReference type="GO" id="GO:0016758">
    <property type="term" value="F:hexosyltransferase activity"/>
    <property type="evidence" value="ECO:0007669"/>
    <property type="project" value="UniProtKB-ARBA"/>
</dbReference>
<dbReference type="CDD" id="cd03784">
    <property type="entry name" value="GT1_Gtf-like"/>
    <property type="match status" value="1"/>
</dbReference>
<dbReference type="Pfam" id="PF06722">
    <property type="entry name" value="EryCIII-like_C"/>
    <property type="match status" value="1"/>
</dbReference>
<sequence length="429" mass="45452">MSRVVVAASPLAGHTFPMIQIAGELVAAGHDVTFVGGERFADQVARAGATLRPLTGKAAYDDRRMAESFPERSTLSPGPEMLTWDVSHVFGDAIPDQHALIQELLDEDPDTVFVAELMFLGGLPSLHGAGIRPRRWIGVGISPLYYPSDDTTPFGPAPVGPGVDQVEANRAMNAGLAAALSGAAEYLQRVVDGLGATGFTMPNYFATMYTEPDDVLQLTVPEFEFPRSDLPENLVRFVGPLPPVAPAGWTEPAWWPELDSGRPVVVVTQGTLANDDLSELVEPTLAAFDGEDVLVVAALGRPAAALTGPVPSNAVIEEFVPFDRLLPHADVFVTNGGYGATQQAIAAGVPVVVAGQTEDKPAIAARVGLLGLGIDLHTQRPTPEEVAGAVQQILTTPSYRDRAVELSLAYEKVDGPQQIVDVVAEAFRK</sequence>
<dbReference type="FunFam" id="3.40.50.2000:FF:000072">
    <property type="entry name" value="Glycosyl transferase"/>
    <property type="match status" value="1"/>
</dbReference>
<evidence type="ECO:0000259" key="1">
    <source>
        <dbReference type="Pfam" id="PF06722"/>
    </source>
</evidence>
<accession>A0A9X2VWA2</accession>
<dbReference type="PANTHER" id="PTHR48050:SF13">
    <property type="entry name" value="STEROL 3-BETA-GLUCOSYLTRANSFERASE UGT80A2"/>
    <property type="match status" value="1"/>
</dbReference>
<comment type="caution">
    <text evidence="2">The sequence shown here is derived from an EMBL/GenBank/DDBJ whole genome shotgun (WGS) entry which is preliminary data.</text>
</comment>
<dbReference type="GO" id="GO:0008194">
    <property type="term" value="F:UDP-glycosyltransferase activity"/>
    <property type="evidence" value="ECO:0007669"/>
    <property type="project" value="InterPro"/>
</dbReference>
<evidence type="ECO:0000313" key="2">
    <source>
        <dbReference type="EMBL" id="MCS7482873.1"/>
    </source>
</evidence>